<feature type="compositionally biased region" description="Low complexity" evidence="1">
    <location>
        <begin position="136"/>
        <end position="145"/>
    </location>
</feature>
<feature type="compositionally biased region" description="Polar residues" evidence="1">
    <location>
        <begin position="21"/>
        <end position="34"/>
    </location>
</feature>
<comment type="caution">
    <text evidence="2">The sequence shown here is derived from an EMBL/GenBank/DDBJ whole genome shotgun (WGS) entry which is preliminary data.</text>
</comment>
<sequence length="145" mass="15183">MVYVGPAAADRLHEGAGGSAPQRTGPTEARSSGQRPGGRNGPDRRCGPVRRRCPVESVGPVQSVGIVEAPGSRRCPARGSPGHGFCLHRIVGHLVVRHGPILPPRVAVVTRTAQPRTAPDSPAAYDPGRLSRARPRSAAASRTDR</sequence>
<feature type="region of interest" description="Disordered" evidence="1">
    <location>
        <begin position="111"/>
        <end position="145"/>
    </location>
</feature>
<gene>
    <name evidence="2" type="ORF">SDC9_157763</name>
</gene>
<protein>
    <submittedName>
        <fullName evidence="2">Uncharacterized protein</fullName>
    </submittedName>
</protein>
<reference evidence="2" key="1">
    <citation type="submission" date="2019-08" db="EMBL/GenBank/DDBJ databases">
        <authorList>
            <person name="Kucharzyk K."/>
            <person name="Murdoch R.W."/>
            <person name="Higgins S."/>
            <person name="Loffler F."/>
        </authorList>
    </citation>
    <scope>NUCLEOTIDE SEQUENCE</scope>
</reference>
<dbReference type="EMBL" id="VSSQ01056628">
    <property type="protein sequence ID" value="MPN10468.1"/>
    <property type="molecule type" value="Genomic_DNA"/>
</dbReference>
<dbReference type="AlphaFoldDB" id="A0A645F7Y5"/>
<evidence type="ECO:0000256" key="1">
    <source>
        <dbReference type="SAM" id="MobiDB-lite"/>
    </source>
</evidence>
<evidence type="ECO:0000313" key="2">
    <source>
        <dbReference type="EMBL" id="MPN10468.1"/>
    </source>
</evidence>
<accession>A0A645F7Y5</accession>
<organism evidence="2">
    <name type="scientific">bioreactor metagenome</name>
    <dbReference type="NCBI Taxonomy" id="1076179"/>
    <lineage>
        <taxon>unclassified sequences</taxon>
        <taxon>metagenomes</taxon>
        <taxon>ecological metagenomes</taxon>
    </lineage>
</organism>
<feature type="region of interest" description="Disordered" evidence="1">
    <location>
        <begin position="1"/>
        <end position="53"/>
    </location>
</feature>
<name>A0A645F7Y5_9ZZZZ</name>
<proteinExistence type="predicted"/>